<evidence type="ECO:0000256" key="5">
    <source>
        <dbReference type="ARBA" id="ARBA00023136"/>
    </source>
</evidence>
<sequence>MSKRAVPSSERSPSGATKPSAHAQSGRDASFDSSGSSGSSRPPSSAPPAQRRIRSLLPWFALLAFLIVPPFVWPQSWLLAYLAQSATMIVFALSYNLLLGETGLLSFGHAAYAGLGALIAAHVFNATGMPLVLLPLVGGIGGALCGVLLGFIATRRAGTAFAMITLGLGELVVAAAWTLPGWFGGEAGVAIDRASGPSLAGWSFGPAREAYALIALWCVLASVAMFALSRTPLLRLANAVRDNPARAAAIGCYPPRIRYGVVVLSAFFAGIAGTLGLVNIELVSTESVGMMRSGAVLIATVIGGTAAFFGPVAGAIVLTFFSVAIASVTRAWLFYLGLFFVVVVIAAPDGLAGFGARQAARFAALGWRRCRSAYLWSVAAGLLWLAVIVPGVQWAYAAQFGVDEGTVFSAMLSAGTGAMVGTTIDPQAGDVVAASSSASADVAASATSSLLSTLTATPLRLALLLGALALLAALTTCRAMHAHARLAAHASAAATTGAIR</sequence>
<organism evidence="8 9">
    <name type="scientific">Paraburkholderia antibiotica</name>
    <dbReference type="NCBI Taxonomy" id="2728839"/>
    <lineage>
        <taxon>Bacteria</taxon>
        <taxon>Pseudomonadati</taxon>
        <taxon>Pseudomonadota</taxon>
        <taxon>Betaproteobacteria</taxon>
        <taxon>Burkholderiales</taxon>
        <taxon>Burkholderiaceae</taxon>
        <taxon>Paraburkholderia</taxon>
    </lineage>
</organism>
<proteinExistence type="predicted"/>
<evidence type="ECO:0000313" key="8">
    <source>
        <dbReference type="EMBL" id="NML29654.1"/>
    </source>
</evidence>
<feature type="transmembrane region" description="Helical" evidence="7">
    <location>
        <begin position="131"/>
        <end position="153"/>
    </location>
</feature>
<keyword evidence="4 7" id="KW-1133">Transmembrane helix</keyword>
<evidence type="ECO:0000256" key="6">
    <source>
        <dbReference type="SAM" id="MobiDB-lite"/>
    </source>
</evidence>
<name>A0A7X9X1C6_9BURK</name>
<keyword evidence="9" id="KW-1185">Reference proteome</keyword>
<comment type="caution">
    <text evidence="8">The sequence shown here is derived from an EMBL/GenBank/DDBJ whole genome shotgun (WGS) entry which is preliminary data.</text>
</comment>
<feature type="transmembrane region" description="Helical" evidence="7">
    <location>
        <begin position="373"/>
        <end position="396"/>
    </location>
</feature>
<evidence type="ECO:0000256" key="4">
    <source>
        <dbReference type="ARBA" id="ARBA00022989"/>
    </source>
</evidence>
<feature type="compositionally biased region" description="Low complexity" evidence="6">
    <location>
        <begin position="26"/>
        <end position="49"/>
    </location>
</feature>
<dbReference type="Pfam" id="PF02653">
    <property type="entry name" value="BPD_transp_2"/>
    <property type="match status" value="1"/>
</dbReference>
<protein>
    <submittedName>
        <fullName evidence="8">Branched-chain amino acid ABC transporter permease</fullName>
    </submittedName>
</protein>
<evidence type="ECO:0000256" key="7">
    <source>
        <dbReference type="SAM" id="Phobius"/>
    </source>
</evidence>
<gene>
    <name evidence="8" type="ORF">HHL14_02250</name>
</gene>
<dbReference type="AlphaFoldDB" id="A0A7X9X1C6"/>
<feature type="transmembrane region" description="Helical" evidence="7">
    <location>
        <begin position="459"/>
        <end position="477"/>
    </location>
</feature>
<evidence type="ECO:0000256" key="2">
    <source>
        <dbReference type="ARBA" id="ARBA00022475"/>
    </source>
</evidence>
<dbReference type="InterPro" id="IPR043428">
    <property type="entry name" value="LivM-like"/>
</dbReference>
<dbReference type="PANTHER" id="PTHR30482">
    <property type="entry name" value="HIGH-AFFINITY BRANCHED-CHAIN AMINO ACID TRANSPORT SYSTEM PERMEASE"/>
    <property type="match status" value="1"/>
</dbReference>
<feature type="transmembrane region" description="Helical" evidence="7">
    <location>
        <begin position="79"/>
        <end position="98"/>
    </location>
</feature>
<evidence type="ECO:0000256" key="1">
    <source>
        <dbReference type="ARBA" id="ARBA00004651"/>
    </source>
</evidence>
<feature type="transmembrane region" description="Helical" evidence="7">
    <location>
        <begin position="296"/>
        <end position="326"/>
    </location>
</feature>
<feature type="transmembrane region" description="Helical" evidence="7">
    <location>
        <begin position="332"/>
        <end position="352"/>
    </location>
</feature>
<feature type="transmembrane region" description="Helical" evidence="7">
    <location>
        <begin position="210"/>
        <end position="228"/>
    </location>
</feature>
<reference evidence="8 9" key="1">
    <citation type="submission" date="2020-04" db="EMBL/GenBank/DDBJ databases">
        <title>Paraburkholderia sp. G-4-1-8 isolated from soil.</title>
        <authorList>
            <person name="Dahal R.H."/>
        </authorList>
    </citation>
    <scope>NUCLEOTIDE SEQUENCE [LARGE SCALE GENOMIC DNA]</scope>
    <source>
        <strain evidence="8 9">G-4-1-8</strain>
    </source>
</reference>
<keyword evidence="5 7" id="KW-0472">Membrane</keyword>
<evidence type="ECO:0000313" key="9">
    <source>
        <dbReference type="Proteomes" id="UP000583127"/>
    </source>
</evidence>
<comment type="subcellular location">
    <subcellularLocation>
        <location evidence="1">Cell membrane</location>
        <topology evidence="1">Multi-pass membrane protein</topology>
    </subcellularLocation>
</comment>
<dbReference type="CDD" id="cd06581">
    <property type="entry name" value="TM_PBP1_LivM_like"/>
    <property type="match status" value="1"/>
</dbReference>
<dbReference type="InterPro" id="IPR001851">
    <property type="entry name" value="ABC_transp_permease"/>
</dbReference>
<feature type="transmembrane region" description="Helical" evidence="7">
    <location>
        <begin position="56"/>
        <end position="73"/>
    </location>
</feature>
<dbReference type="GO" id="GO:0015658">
    <property type="term" value="F:branched-chain amino acid transmembrane transporter activity"/>
    <property type="evidence" value="ECO:0007669"/>
    <property type="project" value="InterPro"/>
</dbReference>
<evidence type="ECO:0000256" key="3">
    <source>
        <dbReference type="ARBA" id="ARBA00022692"/>
    </source>
</evidence>
<dbReference type="GO" id="GO:0005886">
    <property type="term" value="C:plasma membrane"/>
    <property type="evidence" value="ECO:0007669"/>
    <property type="project" value="UniProtKB-SubCell"/>
</dbReference>
<keyword evidence="2" id="KW-1003">Cell membrane</keyword>
<keyword evidence="3 7" id="KW-0812">Transmembrane</keyword>
<accession>A0A7X9X1C6</accession>
<dbReference type="PANTHER" id="PTHR30482:SF17">
    <property type="entry name" value="ABC TRANSPORTER ATP-BINDING PROTEIN"/>
    <property type="match status" value="1"/>
</dbReference>
<dbReference type="Proteomes" id="UP000583127">
    <property type="component" value="Unassembled WGS sequence"/>
</dbReference>
<feature type="region of interest" description="Disordered" evidence="6">
    <location>
        <begin position="1"/>
        <end position="49"/>
    </location>
</feature>
<dbReference type="EMBL" id="JABBFZ010000001">
    <property type="protein sequence ID" value="NML29654.1"/>
    <property type="molecule type" value="Genomic_DNA"/>
</dbReference>
<feature type="transmembrane region" description="Helical" evidence="7">
    <location>
        <begin position="105"/>
        <end position="125"/>
    </location>
</feature>